<evidence type="ECO:0000256" key="1">
    <source>
        <dbReference type="SAM" id="MobiDB-lite"/>
    </source>
</evidence>
<proteinExistence type="predicted"/>
<dbReference type="EMBL" id="FNHW01000001">
    <property type="protein sequence ID" value="SDM88551.1"/>
    <property type="molecule type" value="Genomic_DNA"/>
</dbReference>
<reference evidence="3" key="1">
    <citation type="submission" date="2016-10" db="EMBL/GenBank/DDBJ databases">
        <authorList>
            <person name="Varghese N."/>
            <person name="Submissions S."/>
        </authorList>
    </citation>
    <scope>NUCLEOTIDE SEQUENCE [LARGE SCALE GENOMIC DNA]</scope>
    <source>
        <strain evidence="3">CGMCC 1.6854</strain>
    </source>
</reference>
<dbReference type="Proteomes" id="UP000199544">
    <property type="component" value="Unassembled WGS sequence"/>
</dbReference>
<dbReference type="RefSeq" id="WP_170834314.1">
    <property type="nucleotide sequence ID" value="NZ_FNHW01000001.1"/>
</dbReference>
<dbReference type="AlphaFoldDB" id="A0A1G9WWB3"/>
<name>A0A1G9WWB3_9BACL</name>
<gene>
    <name evidence="2" type="ORF">SAMN04488137_2414</name>
</gene>
<protein>
    <submittedName>
        <fullName evidence="2">Uncharacterized protein</fullName>
    </submittedName>
</protein>
<dbReference type="Pfam" id="PF19767">
    <property type="entry name" value="DUF6254"/>
    <property type="match status" value="1"/>
</dbReference>
<feature type="compositionally biased region" description="Polar residues" evidence="1">
    <location>
        <begin position="38"/>
        <end position="47"/>
    </location>
</feature>
<keyword evidence="3" id="KW-1185">Reference proteome</keyword>
<sequence length="55" mass="6369">MTQSKARREGERRAGKENQHPHGKIKSQHELSSEIGMKNNNELTTQPADYDEIEY</sequence>
<accession>A0A1G9WWB3</accession>
<evidence type="ECO:0000313" key="2">
    <source>
        <dbReference type="EMBL" id="SDM88551.1"/>
    </source>
</evidence>
<organism evidence="2 3">
    <name type="scientific">Fictibacillus solisalsi</name>
    <dbReference type="NCBI Taxonomy" id="459525"/>
    <lineage>
        <taxon>Bacteria</taxon>
        <taxon>Bacillati</taxon>
        <taxon>Bacillota</taxon>
        <taxon>Bacilli</taxon>
        <taxon>Bacillales</taxon>
        <taxon>Fictibacillaceae</taxon>
        <taxon>Fictibacillus</taxon>
    </lineage>
</organism>
<feature type="compositionally biased region" description="Basic and acidic residues" evidence="1">
    <location>
        <begin position="1"/>
        <end position="20"/>
    </location>
</feature>
<dbReference type="InterPro" id="IPR046221">
    <property type="entry name" value="DUF6254"/>
</dbReference>
<evidence type="ECO:0000313" key="3">
    <source>
        <dbReference type="Proteomes" id="UP000199544"/>
    </source>
</evidence>
<feature type="region of interest" description="Disordered" evidence="1">
    <location>
        <begin position="1"/>
        <end position="55"/>
    </location>
</feature>